<organism evidence="1 2">
    <name type="scientific">Reticulomyxa filosa</name>
    <dbReference type="NCBI Taxonomy" id="46433"/>
    <lineage>
        <taxon>Eukaryota</taxon>
        <taxon>Sar</taxon>
        <taxon>Rhizaria</taxon>
        <taxon>Retaria</taxon>
        <taxon>Foraminifera</taxon>
        <taxon>Monothalamids</taxon>
        <taxon>Reticulomyxidae</taxon>
        <taxon>Reticulomyxa</taxon>
    </lineage>
</organism>
<keyword evidence="2" id="KW-1185">Reference proteome</keyword>
<dbReference type="Proteomes" id="UP000023152">
    <property type="component" value="Unassembled WGS sequence"/>
</dbReference>
<name>X6MP08_RETFI</name>
<sequence>MDLRVVSIYQDPNKKKLMAKFNVYAKSLSQLVQWMSTFGSDCRIGSIERLNLQLIGLCQCCIANLDIVLLQLLHSLEHPATVKQHKQLLVLLHALQINATFEDNKTRDMTLALVFESIAVTLFFDDDENARGNTSLASFAASFL</sequence>
<protein>
    <submittedName>
        <fullName evidence="1">Uncharacterized protein</fullName>
    </submittedName>
</protein>
<accession>X6MP08</accession>
<evidence type="ECO:0000313" key="1">
    <source>
        <dbReference type="EMBL" id="ETO14815.1"/>
    </source>
</evidence>
<reference evidence="1 2" key="1">
    <citation type="journal article" date="2013" name="Curr. Biol.">
        <title>The Genome of the Foraminiferan Reticulomyxa filosa.</title>
        <authorList>
            <person name="Glockner G."/>
            <person name="Hulsmann N."/>
            <person name="Schleicher M."/>
            <person name="Noegel A.A."/>
            <person name="Eichinger L."/>
            <person name="Gallinger C."/>
            <person name="Pawlowski J."/>
            <person name="Sierra R."/>
            <person name="Euteneuer U."/>
            <person name="Pillet L."/>
            <person name="Moustafa A."/>
            <person name="Platzer M."/>
            <person name="Groth M."/>
            <person name="Szafranski K."/>
            <person name="Schliwa M."/>
        </authorList>
    </citation>
    <scope>NUCLEOTIDE SEQUENCE [LARGE SCALE GENOMIC DNA]</scope>
</reference>
<proteinExistence type="predicted"/>
<dbReference type="EMBL" id="ASPP01019743">
    <property type="protein sequence ID" value="ETO14815.1"/>
    <property type="molecule type" value="Genomic_DNA"/>
</dbReference>
<gene>
    <name evidence="1" type="ORF">RFI_22551</name>
</gene>
<evidence type="ECO:0000313" key="2">
    <source>
        <dbReference type="Proteomes" id="UP000023152"/>
    </source>
</evidence>
<dbReference type="AlphaFoldDB" id="X6MP08"/>
<comment type="caution">
    <text evidence="1">The sequence shown here is derived from an EMBL/GenBank/DDBJ whole genome shotgun (WGS) entry which is preliminary data.</text>
</comment>